<reference evidence="2" key="2">
    <citation type="journal article" date="2008" name="Nucleic Acids Res.">
        <title>The rice annotation project database (RAP-DB): 2008 update.</title>
        <authorList>
            <consortium name="The rice annotation project (RAP)"/>
        </authorList>
    </citation>
    <scope>GENOME REANNOTATION</scope>
    <source>
        <strain evidence="2">cv. Nipponbare</strain>
    </source>
</reference>
<dbReference type="Proteomes" id="UP000000763">
    <property type="component" value="Chromosome 10"/>
</dbReference>
<dbReference type="AlphaFoldDB" id="Q8W5F2"/>
<accession>Q8W5F2</accession>
<name>Q8W5F2_ORYSJ</name>
<gene>
    <name evidence="1" type="primary">OSJNBb0008A05.14</name>
</gene>
<evidence type="ECO:0000313" key="1">
    <source>
        <dbReference type="EMBL" id="AAL31079.1"/>
    </source>
</evidence>
<sequence>MASPECPTGLICPWASSSTLRHLFHLPVAHRRPWHPPIAAAVALCMHAHHVLSPAAGARDDNDHRCHHRRGMLPDLVLAAGDAGTQTWSHCGRQRKIAVMDDEAAEPSMASWLTCDCLRLLVLLVCLLVEKDELALLVLNELAADHRGLPSWLHLLSNATASVGHGT</sequence>
<organism evidence="1 2">
    <name type="scientific">Oryza sativa subsp. japonica</name>
    <name type="common">Rice</name>
    <dbReference type="NCBI Taxonomy" id="39947"/>
    <lineage>
        <taxon>Eukaryota</taxon>
        <taxon>Viridiplantae</taxon>
        <taxon>Streptophyta</taxon>
        <taxon>Embryophyta</taxon>
        <taxon>Tracheophyta</taxon>
        <taxon>Spermatophyta</taxon>
        <taxon>Magnoliopsida</taxon>
        <taxon>Liliopsida</taxon>
        <taxon>Poales</taxon>
        <taxon>Poaceae</taxon>
        <taxon>BOP clade</taxon>
        <taxon>Oryzoideae</taxon>
        <taxon>Oryzeae</taxon>
        <taxon>Oryzinae</taxon>
        <taxon>Oryza</taxon>
        <taxon>Oryza sativa</taxon>
    </lineage>
</organism>
<proteinExistence type="predicted"/>
<dbReference type="EMBL" id="AC091749">
    <property type="protein sequence ID" value="AAL31079.1"/>
    <property type="molecule type" value="Genomic_DNA"/>
</dbReference>
<protein>
    <submittedName>
        <fullName evidence="1">Uncharacterized protein</fullName>
    </submittedName>
</protein>
<evidence type="ECO:0000313" key="2">
    <source>
        <dbReference type="Proteomes" id="UP000000763"/>
    </source>
</evidence>
<reference evidence="2" key="1">
    <citation type="journal article" date="2005" name="Nature">
        <title>The map-based sequence of the rice genome.</title>
        <authorList>
            <consortium name="International rice genome sequencing project (IRGSP)"/>
            <person name="Matsumoto T."/>
            <person name="Wu J."/>
            <person name="Kanamori H."/>
            <person name="Katayose Y."/>
            <person name="Fujisawa M."/>
            <person name="Namiki N."/>
            <person name="Mizuno H."/>
            <person name="Yamamoto K."/>
            <person name="Antonio B.A."/>
            <person name="Baba T."/>
            <person name="Sakata K."/>
            <person name="Nagamura Y."/>
            <person name="Aoki H."/>
            <person name="Arikawa K."/>
            <person name="Arita K."/>
            <person name="Bito T."/>
            <person name="Chiden Y."/>
            <person name="Fujitsuka N."/>
            <person name="Fukunaka R."/>
            <person name="Hamada M."/>
            <person name="Harada C."/>
            <person name="Hayashi A."/>
            <person name="Hijishita S."/>
            <person name="Honda M."/>
            <person name="Hosokawa S."/>
            <person name="Ichikawa Y."/>
            <person name="Idonuma A."/>
            <person name="Iijima M."/>
            <person name="Ikeda M."/>
            <person name="Ikeno M."/>
            <person name="Ito K."/>
            <person name="Ito S."/>
            <person name="Ito T."/>
            <person name="Ito Y."/>
            <person name="Ito Y."/>
            <person name="Iwabuchi A."/>
            <person name="Kamiya K."/>
            <person name="Karasawa W."/>
            <person name="Kurita K."/>
            <person name="Katagiri S."/>
            <person name="Kikuta A."/>
            <person name="Kobayashi H."/>
            <person name="Kobayashi N."/>
            <person name="Machita K."/>
            <person name="Maehara T."/>
            <person name="Masukawa M."/>
            <person name="Mizubayashi T."/>
            <person name="Mukai Y."/>
            <person name="Nagasaki H."/>
            <person name="Nagata Y."/>
            <person name="Naito S."/>
            <person name="Nakashima M."/>
            <person name="Nakama Y."/>
            <person name="Nakamichi Y."/>
            <person name="Nakamura M."/>
            <person name="Meguro A."/>
            <person name="Negishi M."/>
            <person name="Ohta I."/>
            <person name="Ohta T."/>
            <person name="Okamoto M."/>
            <person name="Ono N."/>
            <person name="Saji S."/>
            <person name="Sakaguchi M."/>
            <person name="Sakai K."/>
            <person name="Shibata M."/>
            <person name="Shimokawa T."/>
            <person name="Song J."/>
            <person name="Takazaki Y."/>
            <person name="Terasawa K."/>
            <person name="Tsugane M."/>
            <person name="Tsuji K."/>
            <person name="Ueda S."/>
            <person name="Waki K."/>
            <person name="Yamagata H."/>
            <person name="Yamamoto M."/>
            <person name="Yamamoto S."/>
            <person name="Yamane H."/>
            <person name="Yoshiki S."/>
            <person name="Yoshihara R."/>
            <person name="Yukawa K."/>
            <person name="Zhong H."/>
            <person name="Yano M."/>
            <person name="Yuan Q."/>
            <person name="Ouyang S."/>
            <person name="Liu J."/>
            <person name="Jones K.M."/>
            <person name="Gansberger K."/>
            <person name="Moffat K."/>
            <person name="Hill J."/>
            <person name="Bera J."/>
            <person name="Fadrosh D."/>
            <person name="Jin S."/>
            <person name="Johri S."/>
            <person name="Kim M."/>
            <person name="Overton L."/>
            <person name="Reardon M."/>
            <person name="Tsitrin T."/>
            <person name="Vuong H."/>
            <person name="Weaver B."/>
            <person name="Ciecko A."/>
            <person name="Tallon L."/>
            <person name="Jackson J."/>
            <person name="Pai G."/>
            <person name="Aken S.V."/>
            <person name="Utterback T."/>
            <person name="Reidmuller S."/>
            <person name="Feldblyum T."/>
            <person name="Hsiao J."/>
            <person name="Zismann V."/>
            <person name="Iobst S."/>
            <person name="de Vazeille A.R."/>
            <person name="Buell C.R."/>
            <person name="Ying K."/>
            <person name="Li Y."/>
            <person name="Lu T."/>
            <person name="Huang Y."/>
            <person name="Zhao Q."/>
            <person name="Feng Q."/>
            <person name="Zhang L."/>
            <person name="Zhu J."/>
            <person name="Weng Q."/>
            <person name="Mu J."/>
            <person name="Lu Y."/>
            <person name="Fan D."/>
            <person name="Liu Y."/>
            <person name="Guan J."/>
            <person name="Zhang Y."/>
            <person name="Yu S."/>
            <person name="Liu X."/>
            <person name="Zhang Y."/>
            <person name="Hong G."/>
            <person name="Han B."/>
            <person name="Choisne N."/>
            <person name="Demange N."/>
            <person name="Orjeda G."/>
            <person name="Samain S."/>
            <person name="Cattolico L."/>
            <person name="Pelletier E."/>
            <person name="Couloux A."/>
            <person name="Segurens B."/>
            <person name="Wincker P."/>
            <person name="D'Hont A."/>
            <person name="Scarpelli C."/>
            <person name="Weissenbach J."/>
            <person name="Salanoubat M."/>
            <person name="Quetier F."/>
            <person name="Yu Y."/>
            <person name="Kim H.R."/>
            <person name="Rambo T."/>
            <person name="Currie J."/>
            <person name="Collura K."/>
            <person name="Luo M."/>
            <person name="Yang T."/>
            <person name="Ammiraju J.S.S."/>
            <person name="Engler F."/>
            <person name="Soderlund C."/>
            <person name="Wing R.A."/>
            <person name="Palmer L.E."/>
            <person name="de la Bastide M."/>
            <person name="Spiegel L."/>
            <person name="Nascimento L."/>
            <person name="Zutavern T."/>
            <person name="O'Shaughnessy A."/>
            <person name="Dike S."/>
            <person name="Dedhia N."/>
            <person name="Preston R."/>
            <person name="Balija V."/>
            <person name="McCombie W.R."/>
            <person name="Chow T."/>
            <person name="Chen H."/>
            <person name="Chung M."/>
            <person name="Chen C."/>
            <person name="Shaw J."/>
            <person name="Wu H."/>
            <person name="Hsiao K."/>
            <person name="Chao Y."/>
            <person name="Chu M."/>
            <person name="Cheng C."/>
            <person name="Hour A."/>
            <person name="Lee P."/>
            <person name="Lin S."/>
            <person name="Lin Y."/>
            <person name="Liou J."/>
            <person name="Liu S."/>
            <person name="Hsing Y."/>
            <person name="Raghuvanshi S."/>
            <person name="Mohanty A."/>
            <person name="Bharti A.K."/>
            <person name="Gaur A."/>
            <person name="Gupta V."/>
            <person name="Kumar D."/>
            <person name="Ravi V."/>
            <person name="Vij S."/>
            <person name="Kapur A."/>
            <person name="Khurana P."/>
            <person name="Khurana P."/>
            <person name="Khurana J.P."/>
            <person name="Tyagi A.K."/>
            <person name="Gaikwad K."/>
            <person name="Singh A."/>
            <person name="Dalal V."/>
            <person name="Srivastava S."/>
            <person name="Dixit A."/>
            <person name="Pal A.K."/>
            <person name="Ghazi I.A."/>
            <person name="Yadav M."/>
            <person name="Pandit A."/>
            <person name="Bhargava A."/>
            <person name="Sureshbabu K."/>
            <person name="Batra K."/>
            <person name="Sharma T.R."/>
            <person name="Mohapatra T."/>
            <person name="Singh N.K."/>
            <person name="Messing J."/>
            <person name="Nelson A.B."/>
            <person name="Fuks G."/>
            <person name="Kavchok S."/>
            <person name="Keizer G."/>
            <person name="Linton E."/>
            <person name="Llaca V."/>
            <person name="Song R."/>
            <person name="Tanyolac B."/>
            <person name="Young S."/>
            <person name="Ho-Il K."/>
            <person name="Hahn J.H."/>
            <person name="Sangsakoo G."/>
            <person name="Vanavichit A."/>
            <person name="de Mattos Luiz.A.T."/>
            <person name="Zimmer P.D."/>
            <person name="Malone G."/>
            <person name="Dellagostin O."/>
            <person name="de Oliveira A.C."/>
            <person name="Bevan M."/>
            <person name="Bancroft I."/>
            <person name="Minx P."/>
            <person name="Cordum H."/>
            <person name="Wilson R."/>
            <person name="Cheng Z."/>
            <person name="Jin W."/>
            <person name="Jiang J."/>
            <person name="Leong S.A."/>
            <person name="Iwama H."/>
            <person name="Gojobori T."/>
            <person name="Itoh T."/>
            <person name="Niimura Y."/>
            <person name="Fujii Y."/>
            <person name="Habara T."/>
            <person name="Sakai H."/>
            <person name="Sato Y."/>
            <person name="Wilson G."/>
            <person name="Kumar K."/>
            <person name="McCouch S."/>
            <person name="Juretic N."/>
            <person name="Hoen D."/>
            <person name="Wright S."/>
            <person name="Bruskiewich R."/>
            <person name="Bureau T."/>
            <person name="Miyao A."/>
            <person name="Hirochika H."/>
            <person name="Nishikawa T."/>
            <person name="Kadowaki K."/>
            <person name="Sugiura M."/>
            <person name="Burr B."/>
            <person name="Sasaki T."/>
        </authorList>
    </citation>
    <scope>NUCLEOTIDE SEQUENCE [LARGE SCALE GENOMIC DNA]</scope>
    <source>
        <strain evidence="2">cv. Nipponbare</strain>
    </source>
</reference>